<evidence type="ECO:0000256" key="1">
    <source>
        <dbReference type="SAM" id="MobiDB-lite"/>
    </source>
</evidence>
<dbReference type="Proteomes" id="UP000039324">
    <property type="component" value="Unassembled WGS sequence"/>
</dbReference>
<evidence type="ECO:0000313" key="2">
    <source>
        <dbReference type="EMBL" id="CEO96008.1"/>
    </source>
</evidence>
<feature type="region of interest" description="Disordered" evidence="1">
    <location>
        <begin position="398"/>
        <end position="417"/>
    </location>
</feature>
<dbReference type="PANTHER" id="PTHR34649">
    <property type="entry name" value="CILIA- AND FLAGELLA-ASSOCIATED PROTEIN 99"/>
    <property type="match status" value="1"/>
</dbReference>
<reference evidence="2 3" key="1">
    <citation type="submission" date="2015-02" db="EMBL/GenBank/DDBJ databases">
        <authorList>
            <person name="Chooi Y.-H."/>
        </authorList>
    </citation>
    <scope>NUCLEOTIDE SEQUENCE [LARGE SCALE GENOMIC DNA]</scope>
    <source>
        <strain evidence="2">E3</strain>
    </source>
</reference>
<protein>
    <submittedName>
        <fullName evidence="2">Uncharacterized protein</fullName>
    </submittedName>
</protein>
<keyword evidence="3" id="KW-1185">Reference proteome</keyword>
<name>A0A0G4ILE8_PLABS</name>
<dbReference type="AlphaFoldDB" id="A0A0G4ILE8"/>
<sequence length="899" mass="103382">MPHGLSLVQVERSHGRSPCHRRVYTSADSKSITLSTTARLDYLPYAVSAWALHNQFRDCGKLWSGPKLKMIAGTGTANGTCLSRRRRRSIRVRMSSGPDIGHGCDDRTDDDRAAVLAEMVRLLKLTAKVHAAFQRVREHVPPDAFLETVLRDDDVDRHDLERVRPLLYMIDEAHSPLQDIVSRFYIDNVGTAIPQDRSIYTVVLFILLYRIDDEQFEFDELRAVLVQCHPNPVKVALFVQFVVGDLTDTGILCSHLSRHLDRSYTEKRVLNPLRLHQESLMSWSTQALAPPGRARVPRRAASAMDTRSQRQVTTAMPFSFATDNIPCECRIDPIRIDARIKATSTMTPALWKPRLVEINDEKKQRRSRLLQMSIKHWQEEHAKVPVQLMTAPARIRTDHVDPDPREQGVPNASSNVGMRTRPLTAVSLSSIPMSKSAILREECLARRRQESQVQVMKAFEVDMMDRLDFDEWRREQEARDEVVKAQSVHARKADAYRQTLAVRENRKQTFDRKKEQARIQDVHLRRLQAARRAFDEIDHEKRVHVARCIRSSHIGVPDQRVESLMSKSRGISSVVRGLLRSLANEKSAIADHRRVQVVDLVRRIRIMKASARARVEDHHESFDPTTSSRRGLMAEMSIVEMKQRGELIKEEHMRQLQTKQQGIQTSKQVSQRYIEEKTARVLQARETRLSVGAQRRLEKQAHREQSALQRQHQEDQAQIQCAALCEERDRHRAERIQRNAVPRVLSQKEHDENVQHERRMNRMMASSEVTQPRTSTIILLVTHALEQEAASRAVKSAQQSSIERATVSAQVLKQEKADRDRAVLARTVAVQQRYREIDAELERSKAVSSQRQVRSHDKRVRFAARLHTREKAASASRRQLEYRPPPGVIANIRKSQTQC</sequence>
<feature type="region of interest" description="Disordered" evidence="1">
    <location>
        <begin position="868"/>
        <end position="899"/>
    </location>
</feature>
<proteinExistence type="predicted"/>
<accession>A0A0G4ILE8</accession>
<evidence type="ECO:0000313" key="3">
    <source>
        <dbReference type="Proteomes" id="UP000039324"/>
    </source>
</evidence>
<dbReference type="OrthoDB" id="10262255at2759"/>
<dbReference type="EMBL" id="CDSF01000046">
    <property type="protein sequence ID" value="CEO96008.1"/>
    <property type="molecule type" value="Genomic_DNA"/>
</dbReference>
<dbReference type="STRING" id="37360.A0A0G4ILE8"/>
<organism evidence="2 3">
    <name type="scientific">Plasmodiophora brassicae</name>
    <name type="common">Clubroot disease agent</name>
    <dbReference type="NCBI Taxonomy" id="37360"/>
    <lineage>
        <taxon>Eukaryota</taxon>
        <taxon>Sar</taxon>
        <taxon>Rhizaria</taxon>
        <taxon>Endomyxa</taxon>
        <taxon>Phytomyxea</taxon>
        <taxon>Plasmodiophorida</taxon>
        <taxon>Plasmodiophoridae</taxon>
        <taxon>Plasmodiophora</taxon>
    </lineage>
</organism>
<dbReference type="InterPro" id="IPR039341">
    <property type="entry name" value="CFAP99"/>
</dbReference>
<dbReference type="OMA" id="KEWELMR"/>
<dbReference type="PANTHER" id="PTHR34649:SF1">
    <property type="entry name" value="CILIA- AND FLAGELLA-ASSOCIATED PROTEIN 99"/>
    <property type="match status" value="1"/>
</dbReference>
<gene>
    <name evidence="2" type="ORF">PBRA_004698</name>
</gene>